<feature type="transmembrane region" description="Helical" evidence="7">
    <location>
        <begin position="169"/>
        <end position="190"/>
    </location>
</feature>
<keyword evidence="10" id="KW-1185">Reference proteome</keyword>
<name>A0A841C9M2_9LACT</name>
<feature type="transmembrane region" description="Helical" evidence="7">
    <location>
        <begin position="348"/>
        <end position="371"/>
    </location>
</feature>
<evidence type="ECO:0000256" key="1">
    <source>
        <dbReference type="ARBA" id="ARBA00004651"/>
    </source>
</evidence>
<sequence>MKRIEKRNSIFLVSSSTISKIGDILFDYANNTFLAGLNLNSLALVGIYQTLENLMGIIFNLFGGVIADRFQRKRIIILTDFLSGLACIILSIINVEAWLIYAIIIANVFLAFLSSFAGPAYKAFTKEIVEKDTITQINSYLQTSSTIVKIVVPVVAVGIYRLIGIHGALILDGVSFIISSLIIFLVSPIVEEIRKKEKFSLRVIFQDLGNGFQYMFRQKKIFILIVLSALVNFFLAAYNLLLPFGNQMFPRVTGGVYGTFLAAEAIGGLIGAFLSGKINKKLSINKLMIFLGLSGLLLAFAPLLYQVSCNLIILALSPVLFNLFLTIFNIQFFSFVQRDVDNEFLGRIFGIIFTVAILFMPIGTMAFTYILKSNFEYNFLIIGLGVTTISFVFDLLFRMQK</sequence>
<feature type="transmembrane region" description="Helical" evidence="7">
    <location>
        <begin position="75"/>
        <end position="93"/>
    </location>
</feature>
<dbReference type="CDD" id="cd06173">
    <property type="entry name" value="MFS_MefA_like"/>
    <property type="match status" value="1"/>
</dbReference>
<keyword evidence="5 7" id="KW-1133">Transmembrane helix</keyword>
<evidence type="ECO:0000256" key="3">
    <source>
        <dbReference type="ARBA" id="ARBA00022475"/>
    </source>
</evidence>
<evidence type="ECO:0000256" key="4">
    <source>
        <dbReference type="ARBA" id="ARBA00022692"/>
    </source>
</evidence>
<keyword evidence="4 7" id="KW-0812">Transmembrane</keyword>
<dbReference type="PANTHER" id="PTHR23513">
    <property type="entry name" value="INTEGRAL MEMBRANE EFFLUX PROTEIN-RELATED"/>
    <property type="match status" value="1"/>
</dbReference>
<feature type="domain" description="Major facilitator superfamily (MFS) profile" evidence="8">
    <location>
        <begin position="1"/>
        <end position="401"/>
    </location>
</feature>
<proteinExistence type="predicted"/>
<dbReference type="EMBL" id="JACHHV010000018">
    <property type="protein sequence ID" value="MBB5888261.1"/>
    <property type="molecule type" value="Genomic_DNA"/>
</dbReference>
<dbReference type="Gene3D" id="1.20.1250.20">
    <property type="entry name" value="MFS general substrate transporter like domains"/>
    <property type="match status" value="1"/>
</dbReference>
<dbReference type="Proteomes" id="UP000562464">
    <property type="component" value="Unassembled WGS sequence"/>
</dbReference>
<reference evidence="9 10" key="1">
    <citation type="submission" date="2020-08" db="EMBL/GenBank/DDBJ databases">
        <title>Genomic Encyclopedia of Type Strains, Phase IV (KMG-IV): sequencing the most valuable type-strain genomes for metagenomic binning, comparative biology and taxonomic classification.</title>
        <authorList>
            <person name="Goeker M."/>
        </authorList>
    </citation>
    <scope>NUCLEOTIDE SEQUENCE [LARGE SCALE GENOMIC DNA]</scope>
    <source>
        <strain evidence="9 10">DSM 14925</strain>
    </source>
</reference>
<feature type="transmembrane region" description="Helical" evidence="7">
    <location>
        <begin position="41"/>
        <end position="63"/>
    </location>
</feature>
<dbReference type="InterPro" id="IPR011701">
    <property type="entry name" value="MFS"/>
</dbReference>
<organism evidence="9 10">
    <name type="scientific">Lactovum miscens</name>
    <dbReference type="NCBI Taxonomy" id="190387"/>
    <lineage>
        <taxon>Bacteria</taxon>
        <taxon>Bacillati</taxon>
        <taxon>Bacillota</taxon>
        <taxon>Bacilli</taxon>
        <taxon>Lactobacillales</taxon>
        <taxon>Streptococcaceae</taxon>
        <taxon>Lactovum</taxon>
    </lineage>
</organism>
<dbReference type="GO" id="GO:0005886">
    <property type="term" value="C:plasma membrane"/>
    <property type="evidence" value="ECO:0007669"/>
    <property type="project" value="UniProtKB-SubCell"/>
</dbReference>
<feature type="transmembrane region" description="Helical" evidence="7">
    <location>
        <begin position="377"/>
        <end position="397"/>
    </location>
</feature>
<keyword evidence="2" id="KW-0813">Transport</keyword>
<evidence type="ECO:0000256" key="2">
    <source>
        <dbReference type="ARBA" id="ARBA00022448"/>
    </source>
</evidence>
<evidence type="ECO:0000256" key="7">
    <source>
        <dbReference type="SAM" id="Phobius"/>
    </source>
</evidence>
<gene>
    <name evidence="9" type="ORF">HNQ37_001153</name>
</gene>
<feature type="transmembrane region" description="Helical" evidence="7">
    <location>
        <begin position="287"/>
        <end position="305"/>
    </location>
</feature>
<feature type="transmembrane region" description="Helical" evidence="7">
    <location>
        <begin position="311"/>
        <end position="336"/>
    </location>
</feature>
<evidence type="ECO:0000313" key="10">
    <source>
        <dbReference type="Proteomes" id="UP000562464"/>
    </source>
</evidence>
<feature type="transmembrane region" description="Helical" evidence="7">
    <location>
        <begin position="9"/>
        <end position="29"/>
    </location>
</feature>
<keyword evidence="6 7" id="KW-0472">Membrane</keyword>
<comment type="caution">
    <text evidence="9">The sequence shown here is derived from an EMBL/GenBank/DDBJ whole genome shotgun (WGS) entry which is preliminary data.</text>
</comment>
<evidence type="ECO:0000256" key="5">
    <source>
        <dbReference type="ARBA" id="ARBA00022989"/>
    </source>
</evidence>
<feature type="transmembrane region" description="Helical" evidence="7">
    <location>
        <begin position="99"/>
        <end position="121"/>
    </location>
</feature>
<dbReference type="PROSITE" id="PS50850">
    <property type="entry name" value="MFS"/>
    <property type="match status" value="1"/>
</dbReference>
<feature type="transmembrane region" description="Helical" evidence="7">
    <location>
        <begin position="254"/>
        <end position="275"/>
    </location>
</feature>
<dbReference type="Pfam" id="PF07690">
    <property type="entry name" value="MFS_1"/>
    <property type="match status" value="1"/>
</dbReference>
<evidence type="ECO:0000259" key="8">
    <source>
        <dbReference type="PROSITE" id="PS50850"/>
    </source>
</evidence>
<dbReference type="InterPro" id="IPR036259">
    <property type="entry name" value="MFS_trans_sf"/>
</dbReference>
<keyword evidence="3" id="KW-1003">Cell membrane</keyword>
<dbReference type="SUPFAM" id="SSF103473">
    <property type="entry name" value="MFS general substrate transporter"/>
    <property type="match status" value="1"/>
</dbReference>
<evidence type="ECO:0000256" key="6">
    <source>
        <dbReference type="ARBA" id="ARBA00023136"/>
    </source>
</evidence>
<evidence type="ECO:0000313" key="9">
    <source>
        <dbReference type="EMBL" id="MBB5888261.1"/>
    </source>
</evidence>
<dbReference type="RefSeq" id="WP_183540160.1">
    <property type="nucleotide sequence ID" value="NZ_JACHHV010000018.1"/>
</dbReference>
<accession>A0A841C9M2</accession>
<comment type="subcellular location">
    <subcellularLocation>
        <location evidence="1">Cell membrane</location>
        <topology evidence="1">Multi-pass membrane protein</topology>
    </subcellularLocation>
</comment>
<protein>
    <submittedName>
        <fullName evidence="9">MFS family permease</fullName>
    </submittedName>
</protein>
<dbReference type="AlphaFoldDB" id="A0A841C9M2"/>
<dbReference type="PANTHER" id="PTHR23513:SF11">
    <property type="entry name" value="STAPHYLOFERRIN A TRANSPORTER"/>
    <property type="match status" value="1"/>
</dbReference>
<dbReference type="InterPro" id="IPR020846">
    <property type="entry name" value="MFS_dom"/>
</dbReference>
<feature type="transmembrane region" description="Helical" evidence="7">
    <location>
        <begin position="221"/>
        <end position="242"/>
    </location>
</feature>
<dbReference type="GO" id="GO:0022857">
    <property type="term" value="F:transmembrane transporter activity"/>
    <property type="evidence" value="ECO:0007669"/>
    <property type="project" value="InterPro"/>
</dbReference>
<feature type="transmembrane region" description="Helical" evidence="7">
    <location>
        <begin position="146"/>
        <end position="163"/>
    </location>
</feature>